<evidence type="ECO:0000256" key="1">
    <source>
        <dbReference type="SAM" id="SignalP"/>
    </source>
</evidence>
<keyword evidence="1" id="KW-0732">Signal</keyword>
<dbReference type="CDD" id="cd23992">
    <property type="entry name" value="PBP_GOBP"/>
    <property type="match status" value="1"/>
</dbReference>
<dbReference type="InterPro" id="IPR006170">
    <property type="entry name" value="PBP/GOBP"/>
</dbReference>
<evidence type="ECO:0000313" key="2">
    <source>
        <dbReference type="EMBL" id="AXS78205.1"/>
    </source>
</evidence>
<reference evidence="2" key="1">
    <citation type="journal article" date="2018" name="J. Asia-Pac. Entomol.">
        <title>Molecular characterization and expression analysis of putative odorant carrier proteins in Adelphocoris lineolatus.</title>
        <authorList>
            <person name="Xiao Y."/>
            <person name="Sun L."/>
            <person name="Wang Q."/>
            <person name="Zhang Q."/>
            <person name="Gu S.-H."/>
            <person name="Khashaveh A."/>
            <person name="Liu Z.-W."/>
            <person name="Zhang Y.-J."/>
        </authorList>
    </citation>
    <scope>NUCLEOTIDE SEQUENCE</scope>
</reference>
<sequence length="145" mass="16173">MNPTVAIISIFFVAYTQAHTKELHATEVYKLKVRDECNKDIKATPEQSEIVSKFKEVPKDETEKCLLECIYIKTGGIDADGKYSVEGFNKLIDMKYKGDENTNAKKINTDCAKKAVSKEGEKCSLGGSIRECFAAAAKENDFFTI</sequence>
<dbReference type="SUPFAM" id="SSF47565">
    <property type="entry name" value="Insect pheromone/odorant-binding proteins"/>
    <property type="match status" value="1"/>
</dbReference>
<dbReference type="Gene3D" id="1.10.238.20">
    <property type="entry name" value="Pheromone/general odorant binding protein domain"/>
    <property type="match status" value="1"/>
</dbReference>
<proteinExistence type="evidence at transcript level"/>
<protein>
    <submittedName>
        <fullName evidence="2">Odorant-binding protein 20</fullName>
    </submittedName>
</protein>
<organism evidence="2">
    <name type="scientific">Adelphocoris lineolatus</name>
    <name type="common">Alfalfa plant bug</name>
    <dbReference type="NCBI Taxonomy" id="236346"/>
    <lineage>
        <taxon>Eukaryota</taxon>
        <taxon>Metazoa</taxon>
        <taxon>Ecdysozoa</taxon>
        <taxon>Arthropoda</taxon>
        <taxon>Hexapoda</taxon>
        <taxon>Insecta</taxon>
        <taxon>Pterygota</taxon>
        <taxon>Neoptera</taxon>
        <taxon>Paraneoptera</taxon>
        <taxon>Hemiptera</taxon>
        <taxon>Heteroptera</taxon>
        <taxon>Panheteroptera</taxon>
        <taxon>Cimicomorpha</taxon>
        <taxon>Miridae</taxon>
        <taxon>Mirini</taxon>
        <taxon>Adelphocoris</taxon>
    </lineage>
</organism>
<feature type="chain" id="PRO_5016575542" evidence="1">
    <location>
        <begin position="19"/>
        <end position="145"/>
    </location>
</feature>
<dbReference type="GO" id="GO:0005549">
    <property type="term" value="F:odorant binding"/>
    <property type="evidence" value="ECO:0007669"/>
    <property type="project" value="InterPro"/>
</dbReference>
<gene>
    <name evidence="2" type="primary">OBP20</name>
</gene>
<dbReference type="EMBL" id="MG191322">
    <property type="protein sequence ID" value="AXS78205.1"/>
    <property type="molecule type" value="mRNA"/>
</dbReference>
<accession>A0A346RVG5</accession>
<dbReference type="Pfam" id="PF01395">
    <property type="entry name" value="PBP_GOBP"/>
    <property type="match status" value="1"/>
</dbReference>
<feature type="signal peptide" evidence="1">
    <location>
        <begin position="1"/>
        <end position="18"/>
    </location>
</feature>
<name>A0A346RVG5_ADELI</name>
<dbReference type="AlphaFoldDB" id="A0A346RVG5"/>
<dbReference type="InterPro" id="IPR036728">
    <property type="entry name" value="PBP_GOBP_sf"/>
</dbReference>